<dbReference type="SUPFAM" id="SSF116734">
    <property type="entry name" value="DNA methylase specificity domain"/>
    <property type="match status" value="2"/>
</dbReference>
<dbReference type="Pfam" id="PF01420">
    <property type="entry name" value="Methylase_S"/>
    <property type="match status" value="1"/>
</dbReference>
<evidence type="ECO:0000256" key="4">
    <source>
        <dbReference type="ARBA" id="ARBA00038652"/>
    </source>
</evidence>
<dbReference type="InterPro" id="IPR000055">
    <property type="entry name" value="Restrct_endonuc_typeI_TRD"/>
</dbReference>
<evidence type="ECO:0000313" key="7">
    <source>
        <dbReference type="Proteomes" id="UP000192739"/>
    </source>
</evidence>
<comment type="similarity">
    <text evidence="1">Belongs to the type-I restriction system S methylase family.</text>
</comment>
<comment type="subunit">
    <text evidence="4">The methyltransferase is composed of M and S polypeptides.</text>
</comment>
<dbReference type="EMBL" id="MVHT01000015">
    <property type="protein sequence ID" value="ORB08168.1"/>
    <property type="molecule type" value="Genomic_DNA"/>
</dbReference>
<dbReference type="InterPro" id="IPR051212">
    <property type="entry name" value="Type-I_RE_S_subunit"/>
</dbReference>
<dbReference type="AlphaFoldDB" id="A0A1T3W7V7"/>
<evidence type="ECO:0000313" key="6">
    <source>
        <dbReference type="EMBL" id="ORB08168.1"/>
    </source>
</evidence>
<name>A0A1T3W7V7_MYCIE</name>
<gene>
    <name evidence="6" type="ORF">BST27_07855</name>
</gene>
<sequence>MVRIQTGSGDTINAVPGGKYPFYVRSDEPLRSDEWEFDTTAVLTAGDGAGVAKVFHLVSGRFMAHQRVYVLDEFERVSPKFFYYAFSSMFWRMALDGSARSTVDSVRRPMIADMPFPVPPAEEQSAIVYFLDRETARIDTLIAEQRRLVEGLLERRQAVISQCVFGLGVSETEGVSQRQLRTIGRHEAVEPLMERCPADWEIVRFKVAVQRLDVRNADLSLPMMSLTSSGHLVPRTSGRQEPDKKNLPRYLAVRPGDLVVNPMWLIGGAVGVSEVDGAVSPDYRVFRSRGVHSPRYLHHLLRSRPYIDQYLLYTRAHTTFDRRVQQNDLDNLPLPVPPIEIQENIASQIDQQISRIDVLIAESERFIELAQERRAALINATVTGQIDVREVA</sequence>
<dbReference type="PANTHER" id="PTHR43140">
    <property type="entry name" value="TYPE-1 RESTRICTION ENZYME ECOKI SPECIFICITY PROTEIN"/>
    <property type="match status" value="1"/>
</dbReference>
<organism evidence="6 7">
    <name type="scientific">Mycobacterium intermedium</name>
    <dbReference type="NCBI Taxonomy" id="28445"/>
    <lineage>
        <taxon>Bacteria</taxon>
        <taxon>Bacillati</taxon>
        <taxon>Actinomycetota</taxon>
        <taxon>Actinomycetes</taxon>
        <taxon>Mycobacteriales</taxon>
        <taxon>Mycobacteriaceae</taxon>
        <taxon>Mycobacterium</taxon>
        <taxon>Mycobacterium simiae complex</taxon>
    </lineage>
</organism>
<keyword evidence="2" id="KW-0680">Restriction system</keyword>
<dbReference type="GO" id="GO:0003677">
    <property type="term" value="F:DNA binding"/>
    <property type="evidence" value="ECO:0007669"/>
    <property type="project" value="UniProtKB-KW"/>
</dbReference>
<keyword evidence="3" id="KW-0238">DNA-binding</keyword>
<reference evidence="6 7" key="1">
    <citation type="submission" date="2017-02" db="EMBL/GenBank/DDBJ databases">
        <title>The new phylogeny of genus Mycobacterium.</title>
        <authorList>
            <person name="Tortoli E."/>
            <person name="Trovato A."/>
            <person name="Cirillo D.M."/>
        </authorList>
    </citation>
    <scope>NUCLEOTIDE SEQUENCE [LARGE SCALE GENOMIC DNA]</scope>
    <source>
        <strain evidence="6 7">DSM 44049</strain>
    </source>
</reference>
<dbReference type="PANTHER" id="PTHR43140:SF1">
    <property type="entry name" value="TYPE I RESTRICTION ENZYME ECOKI SPECIFICITY SUBUNIT"/>
    <property type="match status" value="1"/>
</dbReference>
<dbReference type="Proteomes" id="UP000192739">
    <property type="component" value="Unassembled WGS sequence"/>
</dbReference>
<accession>A0A1T3W7V7</accession>
<evidence type="ECO:0000256" key="2">
    <source>
        <dbReference type="ARBA" id="ARBA00022747"/>
    </source>
</evidence>
<keyword evidence="7" id="KW-1185">Reference proteome</keyword>
<dbReference type="Gene3D" id="3.90.220.20">
    <property type="entry name" value="DNA methylase specificity domains"/>
    <property type="match status" value="2"/>
</dbReference>
<dbReference type="InterPro" id="IPR044946">
    <property type="entry name" value="Restrct_endonuc_typeI_TRD_sf"/>
</dbReference>
<dbReference type="GO" id="GO:0009307">
    <property type="term" value="P:DNA restriction-modification system"/>
    <property type="evidence" value="ECO:0007669"/>
    <property type="project" value="UniProtKB-KW"/>
</dbReference>
<evidence type="ECO:0000256" key="1">
    <source>
        <dbReference type="ARBA" id="ARBA00010923"/>
    </source>
</evidence>
<proteinExistence type="inferred from homology"/>
<evidence type="ECO:0000256" key="3">
    <source>
        <dbReference type="ARBA" id="ARBA00023125"/>
    </source>
</evidence>
<evidence type="ECO:0000259" key="5">
    <source>
        <dbReference type="Pfam" id="PF01420"/>
    </source>
</evidence>
<feature type="domain" description="Type I restriction modification DNA specificity" evidence="5">
    <location>
        <begin position="17"/>
        <end position="139"/>
    </location>
</feature>
<comment type="caution">
    <text evidence="6">The sequence shown here is derived from an EMBL/GenBank/DDBJ whole genome shotgun (WGS) entry which is preliminary data.</text>
</comment>
<protein>
    <recommendedName>
        <fullName evidence="5">Type I restriction modification DNA specificity domain-containing protein</fullName>
    </recommendedName>
</protein>